<feature type="non-terminal residue" evidence="1">
    <location>
        <position position="1"/>
    </location>
</feature>
<dbReference type="HOGENOM" id="CLU_3282425_0_0_1"/>
<evidence type="ECO:0000313" key="1">
    <source>
        <dbReference type="EMBL" id="EFZ10722.1"/>
    </source>
</evidence>
<dbReference type="AlphaFoldDB" id="E9J8X7"/>
<proteinExistence type="predicted"/>
<accession>E9J8X7</accession>
<gene>
    <name evidence="1" type="ORF">SINV_03016</name>
</gene>
<reference evidence="1" key="1">
    <citation type="journal article" date="2011" name="Proc. Natl. Acad. Sci. U.S.A.">
        <title>The genome of the fire ant Solenopsis invicta.</title>
        <authorList>
            <person name="Wurm Y."/>
            <person name="Wang J."/>
            <person name="Riba-Grognuz O."/>
            <person name="Corona M."/>
            <person name="Nygaard S."/>
            <person name="Hunt B.G."/>
            <person name="Ingram K.K."/>
            <person name="Falquet L."/>
            <person name="Nipitwattanaphon M."/>
            <person name="Gotzek D."/>
            <person name="Dijkstra M.B."/>
            <person name="Oettler J."/>
            <person name="Comtesse F."/>
            <person name="Shih C.J."/>
            <person name="Wu W.J."/>
            <person name="Yang C.C."/>
            <person name="Thomas J."/>
            <person name="Beaudoing E."/>
            <person name="Pradervand S."/>
            <person name="Flegel V."/>
            <person name="Cook E.D."/>
            <person name="Fabbretti R."/>
            <person name="Stockinger H."/>
            <person name="Long L."/>
            <person name="Farmerie W.G."/>
            <person name="Oakey J."/>
            <person name="Boomsma J.J."/>
            <person name="Pamilo P."/>
            <person name="Yi S.V."/>
            <person name="Heinze J."/>
            <person name="Goodisman M.A."/>
            <person name="Farinelli L."/>
            <person name="Harshman K."/>
            <person name="Hulo N."/>
            <person name="Cerutti L."/>
            <person name="Xenarios I."/>
            <person name="Shoemaker D."/>
            <person name="Keller L."/>
        </authorList>
    </citation>
    <scope>NUCLEOTIDE SEQUENCE [LARGE SCALE GENOMIC DNA]</scope>
</reference>
<protein>
    <submittedName>
        <fullName evidence="1">Uncharacterized protein</fullName>
    </submittedName>
</protein>
<name>E9J8X7_SOLIN</name>
<dbReference type="EMBL" id="GL769162">
    <property type="protein sequence ID" value="EFZ10722.1"/>
    <property type="molecule type" value="Genomic_DNA"/>
</dbReference>
<organism>
    <name type="scientific">Solenopsis invicta</name>
    <name type="common">Red imported fire ant</name>
    <name type="synonym">Solenopsis wagneri</name>
    <dbReference type="NCBI Taxonomy" id="13686"/>
    <lineage>
        <taxon>Eukaryota</taxon>
        <taxon>Metazoa</taxon>
        <taxon>Ecdysozoa</taxon>
        <taxon>Arthropoda</taxon>
        <taxon>Hexapoda</taxon>
        <taxon>Insecta</taxon>
        <taxon>Pterygota</taxon>
        <taxon>Neoptera</taxon>
        <taxon>Endopterygota</taxon>
        <taxon>Hymenoptera</taxon>
        <taxon>Apocrita</taxon>
        <taxon>Aculeata</taxon>
        <taxon>Formicoidea</taxon>
        <taxon>Formicidae</taxon>
        <taxon>Myrmicinae</taxon>
        <taxon>Solenopsis</taxon>
    </lineage>
</organism>
<sequence>KCDSVTRLNLRVLQTTTTTTTTTTHKVALQADPIKKFCIFR</sequence>
<feature type="non-terminal residue" evidence="1">
    <location>
        <position position="41"/>
    </location>
</feature>